<keyword evidence="9 13" id="KW-0472">Membrane</keyword>
<dbReference type="InterPro" id="IPR001736">
    <property type="entry name" value="PLipase_D/transphosphatidylase"/>
</dbReference>
<feature type="transmembrane region" description="Helical" evidence="13">
    <location>
        <begin position="69"/>
        <end position="87"/>
    </location>
</feature>
<sequence>MFKKLMNILTSKPAIVAMLILVQLIVLGSVVFTLSEYFITFYFFLLFLSVVMSIYVINKDDNPNYKMTWVMCIMSFPVFGGLLYLLFGGKKVPKELRVRDYFSQRDISDILGQEHRILDDLKEHDPAAHKQARYVWKNAHFPIYDHTETAYFKVGEEKFTALLQELKQAKRYIFLEYFIIQEGKMWNAVLDILKAKVQAGVDVRLMYDDAGCIFKLPKDYDKTLRAYGIKTKVFNPIEPRLAMQMNNRDHRKIVVIDGVVGFTGGINLADEYININSPYGHWKDVGVMLKGAAVWNFTLMFLQFWNYDEKIKDDYLSYQPDPAFCENMRNDGYVQPFSDSPTDSEHVGEYSHINMINGANHYVYAQTPYLIIDNEMKTSLVLAAKNGIDVRIMVPHIPDKRYAFMITRANYEVLLKAGVKIYEYTPGFIHAKTFVTDDKMAIIGTINMDYRSYYLHYECGVWFYKSSVVNALKLDYLDTLAKCHQVTLKEVQNVRLPVRMMRAILNLLAPMM</sequence>
<evidence type="ECO:0000259" key="14">
    <source>
        <dbReference type="PROSITE" id="PS50035"/>
    </source>
</evidence>
<evidence type="ECO:0000256" key="3">
    <source>
        <dbReference type="ARBA" id="ARBA00022516"/>
    </source>
</evidence>
<dbReference type="SUPFAM" id="SSF56024">
    <property type="entry name" value="Phospholipase D/nuclease"/>
    <property type="match status" value="2"/>
</dbReference>
<keyword evidence="4" id="KW-0808">Transferase</keyword>
<dbReference type="InterPro" id="IPR022924">
    <property type="entry name" value="Cardiolipin_synthase"/>
</dbReference>
<evidence type="ECO:0000256" key="12">
    <source>
        <dbReference type="NCBIfam" id="TIGR04265"/>
    </source>
</evidence>
<keyword evidence="7 13" id="KW-1133">Transmembrane helix</keyword>
<evidence type="ECO:0000256" key="4">
    <source>
        <dbReference type="ARBA" id="ARBA00022679"/>
    </source>
</evidence>
<dbReference type="RefSeq" id="WP_256198378.1">
    <property type="nucleotide sequence ID" value="NZ_JANGCH010000030.1"/>
</dbReference>
<dbReference type="PROSITE" id="PS50035">
    <property type="entry name" value="PLD"/>
    <property type="match status" value="2"/>
</dbReference>
<feature type="transmembrane region" description="Helical" evidence="13">
    <location>
        <begin position="12"/>
        <end position="32"/>
    </location>
</feature>
<evidence type="ECO:0000256" key="8">
    <source>
        <dbReference type="ARBA" id="ARBA00023098"/>
    </source>
</evidence>
<proteinExistence type="predicted"/>
<feature type="domain" description="PLD phosphodiesterase" evidence="14">
    <location>
        <begin position="425"/>
        <end position="452"/>
    </location>
</feature>
<dbReference type="Pfam" id="PF13396">
    <property type="entry name" value="PLDc_N"/>
    <property type="match status" value="1"/>
</dbReference>
<dbReference type="InterPro" id="IPR025202">
    <property type="entry name" value="PLD-like_dom"/>
</dbReference>
<keyword evidence="5 13" id="KW-0812">Transmembrane</keyword>
<evidence type="ECO:0000256" key="5">
    <source>
        <dbReference type="ARBA" id="ARBA00022692"/>
    </source>
</evidence>
<evidence type="ECO:0000313" key="16">
    <source>
        <dbReference type="Proteomes" id="UP001524435"/>
    </source>
</evidence>
<comment type="caution">
    <text evidence="15">The sequence shown here is derived from an EMBL/GenBank/DDBJ whole genome shotgun (WGS) entry which is preliminary data.</text>
</comment>
<feature type="transmembrane region" description="Helical" evidence="13">
    <location>
        <begin position="38"/>
        <end position="57"/>
    </location>
</feature>
<dbReference type="NCBIfam" id="TIGR04265">
    <property type="entry name" value="bac_cardiolipin"/>
    <property type="match status" value="1"/>
</dbReference>
<keyword evidence="3" id="KW-0444">Lipid biosynthesis</keyword>
<evidence type="ECO:0000256" key="13">
    <source>
        <dbReference type="SAM" id="Phobius"/>
    </source>
</evidence>
<dbReference type="SMART" id="SM00155">
    <property type="entry name" value="PLDc"/>
    <property type="match status" value="2"/>
</dbReference>
<evidence type="ECO:0000256" key="10">
    <source>
        <dbReference type="ARBA" id="ARBA00023209"/>
    </source>
</evidence>
<dbReference type="CDD" id="cd09160">
    <property type="entry name" value="PLDc_SMU_988_like_2"/>
    <property type="match status" value="1"/>
</dbReference>
<organism evidence="15 16">
    <name type="scientific">Massilicoli timonensis</name>
    <dbReference type="NCBI Taxonomy" id="2015901"/>
    <lineage>
        <taxon>Bacteria</taxon>
        <taxon>Bacillati</taxon>
        <taxon>Bacillota</taxon>
        <taxon>Erysipelotrichia</taxon>
        <taxon>Erysipelotrichales</taxon>
        <taxon>Erysipelotrichaceae</taxon>
        <taxon>Massilicoli</taxon>
    </lineage>
</organism>
<gene>
    <name evidence="15" type="primary">cls</name>
    <name evidence="15" type="ORF">NE663_10815</name>
</gene>
<comment type="subcellular location">
    <subcellularLocation>
        <location evidence="1">Cell membrane</location>
        <topology evidence="1">Multi-pass membrane protein</topology>
    </subcellularLocation>
</comment>
<accession>A0ABT1SP16</accession>
<keyword evidence="8" id="KW-0443">Lipid metabolism</keyword>
<keyword evidence="10" id="KW-0594">Phospholipid biosynthesis</keyword>
<evidence type="ECO:0000256" key="11">
    <source>
        <dbReference type="ARBA" id="ARBA00023264"/>
    </source>
</evidence>
<name>A0ABT1SP16_9FIRM</name>
<keyword evidence="6" id="KW-0677">Repeat</keyword>
<dbReference type="PANTHER" id="PTHR21248">
    <property type="entry name" value="CARDIOLIPIN SYNTHASE"/>
    <property type="match status" value="1"/>
</dbReference>
<evidence type="ECO:0000256" key="1">
    <source>
        <dbReference type="ARBA" id="ARBA00004651"/>
    </source>
</evidence>
<dbReference type="EC" id="2.7.8.-" evidence="12"/>
<evidence type="ECO:0000256" key="2">
    <source>
        <dbReference type="ARBA" id="ARBA00022475"/>
    </source>
</evidence>
<dbReference type="PANTHER" id="PTHR21248:SF22">
    <property type="entry name" value="PHOSPHOLIPASE D"/>
    <property type="match status" value="1"/>
</dbReference>
<dbReference type="Pfam" id="PF13091">
    <property type="entry name" value="PLDc_2"/>
    <property type="match status" value="2"/>
</dbReference>
<dbReference type="CDD" id="cd09154">
    <property type="entry name" value="PLDc_SMU_988_like_1"/>
    <property type="match status" value="1"/>
</dbReference>
<keyword evidence="11" id="KW-1208">Phospholipid metabolism</keyword>
<evidence type="ECO:0000313" key="15">
    <source>
        <dbReference type="EMBL" id="MCQ5122738.1"/>
    </source>
</evidence>
<evidence type="ECO:0000256" key="9">
    <source>
        <dbReference type="ARBA" id="ARBA00023136"/>
    </source>
</evidence>
<keyword evidence="16" id="KW-1185">Reference proteome</keyword>
<dbReference type="InterPro" id="IPR027379">
    <property type="entry name" value="CLS_N"/>
</dbReference>
<evidence type="ECO:0000256" key="6">
    <source>
        <dbReference type="ARBA" id="ARBA00022737"/>
    </source>
</evidence>
<dbReference type="Proteomes" id="UP001524435">
    <property type="component" value="Unassembled WGS sequence"/>
</dbReference>
<feature type="domain" description="PLD phosphodiesterase" evidence="14">
    <location>
        <begin position="245"/>
        <end position="272"/>
    </location>
</feature>
<dbReference type="EMBL" id="JANGCH010000030">
    <property type="protein sequence ID" value="MCQ5122738.1"/>
    <property type="molecule type" value="Genomic_DNA"/>
</dbReference>
<keyword evidence="2" id="KW-1003">Cell membrane</keyword>
<reference evidence="15 16" key="1">
    <citation type="submission" date="2022-06" db="EMBL/GenBank/DDBJ databases">
        <title>Isolation of gut microbiota from human fecal samples.</title>
        <authorList>
            <person name="Pamer E.G."/>
            <person name="Barat B."/>
            <person name="Waligurski E."/>
            <person name="Medina S."/>
            <person name="Paddock L."/>
            <person name="Mostad J."/>
        </authorList>
    </citation>
    <scope>NUCLEOTIDE SEQUENCE [LARGE SCALE GENOMIC DNA]</scope>
    <source>
        <strain evidence="15 16">DFI.6.1</strain>
    </source>
</reference>
<evidence type="ECO:0000256" key="7">
    <source>
        <dbReference type="ARBA" id="ARBA00022989"/>
    </source>
</evidence>
<protein>
    <recommendedName>
        <fullName evidence="12">Cardiolipin synthase</fullName>
        <ecNumber evidence="12">2.7.8.-</ecNumber>
    </recommendedName>
</protein>
<dbReference type="Gene3D" id="3.30.870.10">
    <property type="entry name" value="Endonuclease Chain A"/>
    <property type="match status" value="2"/>
</dbReference>